<dbReference type="PROSITE" id="PS50075">
    <property type="entry name" value="CARRIER"/>
    <property type="match status" value="1"/>
</dbReference>
<evidence type="ECO:0000313" key="5">
    <source>
        <dbReference type="Proteomes" id="UP001500886"/>
    </source>
</evidence>
<dbReference type="Proteomes" id="UP001500886">
    <property type="component" value="Unassembled WGS sequence"/>
</dbReference>
<evidence type="ECO:0000259" key="3">
    <source>
        <dbReference type="PROSITE" id="PS50075"/>
    </source>
</evidence>
<comment type="caution">
    <text evidence="4">The sequence shown here is derived from an EMBL/GenBank/DDBJ whole genome shotgun (WGS) entry which is preliminary data.</text>
</comment>
<keyword evidence="1" id="KW-0596">Phosphopantetheine</keyword>
<organism evidence="4 5">
    <name type="scientific">Streptomyces luteosporeus</name>
    <dbReference type="NCBI Taxonomy" id="173856"/>
    <lineage>
        <taxon>Bacteria</taxon>
        <taxon>Bacillati</taxon>
        <taxon>Actinomycetota</taxon>
        <taxon>Actinomycetes</taxon>
        <taxon>Kitasatosporales</taxon>
        <taxon>Streptomycetaceae</taxon>
        <taxon>Streptomyces</taxon>
    </lineage>
</organism>
<sequence>MPDQLTVGKLFAILRECAGEEEPVADGADAAGTDFPSLGYDSLALLEATARVSREYGVEIPEDDLADVHTPAEFITLVNRLLAAPSTP</sequence>
<dbReference type="EMBL" id="BAAASL010000013">
    <property type="protein sequence ID" value="GAA2719500.1"/>
    <property type="molecule type" value="Genomic_DNA"/>
</dbReference>
<dbReference type="InterPro" id="IPR036736">
    <property type="entry name" value="ACP-like_sf"/>
</dbReference>
<dbReference type="PROSITE" id="PS00012">
    <property type="entry name" value="PHOSPHOPANTETHEINE"/>
    <property type="match status" value="1"/>
</dbReference>
<reference evidence="4 5" key="1">
    <citation type="journal article" date="2019" name="Int. J. Syst. Evol. Microbiol.">
        <title>The Global Catalogue of Microorganisms (GCM) 10K type strain sequencing project: providing services to taxonomists for standard genome sequencing and annotation.</title>
        <authorList>
            <consortium name="The Broad Institute Genomics Platform"/>
            <consortium name="The Broad Institute Genome Sequencing Center for Infectious Disease"/>
            <person name="Wu L."/>
            <person name="Ma J."/>
        </authorList>
    </citation>
    <scope>NUCLEOTIDE SEQUENCE [LARGE SCALE GENOMIC DNA]</scope>
    <source>
        <strain evidence="4 5">JCM 4542</strain>
    </source>
</reference>
<evidence type="ECO:0000256" key="2">
    <source>
        <dbReference type="ARBA" id="ARBA00022553"/>
    </source>
</evidence>
<evidence type="ECO:0000313" key="4">
    <source>
        <dbReference type="EMBL" id="GAA2719500.1"/>
    </source>
</evidence>
<dbReference type="InterPro" id="IPR006162">
    <property type="entry name" value="Ppantetheine_attach_site"/>
</dbReference>
<protein>
    <submittedName>
        <fullName evidence="4">Acyl carrier protein</fullName>
    </submittedName>
</protein>
<dbReference type="Gene3D" id="1.10.1200.10">
    <property type="entry name" value="ACP-like"/>
    <property type="match status" value="1"/>
</dbReference>
<keyword evidence="2" id="KW-0597">Phosphoprotein</keyword>
<gene>
    <name evidence="4" type="ORF">GCM10010315_37750</name>
</gene>
<dbReference type="RefSeq" id="WP_344436572.1">
    <property type="nucleotide sequence ID" value="NZ_BAAASL010000013.1"/>
</dbReference>
<dbReference type="Pfam" id="PF00550">
    <property type="entry name" value="PP-binding"/>
    <property type="match status" value="1"/>
</dbReference>
<proteinExistence type="predicted"/>
<dbReference type="InterPro" id="IPR009081">
    <property type="entry name" value="PP-bd_ACP"/>
</dbReference>
<evidence type="ECO:0000256" key="1">
    <source>
        <dbReference type="ARBA" id="ARBA00022450"/>
    </source>
</evidence>
<name>A0ABN3TYM2_9ACTN</name>
<feature type="domain" description="Carrier" evidence="3">
    <location>
        <begin position="4"/>
        <end position="82"/>
    </location>
</feature>
<keyword evidence="5" id="KW-1185">Reference proteome</keyword>
<dbReference type="SUPFAM" id="SSF47336">
    <property type="entry name" value="ACP-like"/>
    <property type="match status" value="1"/>
</dbReference>
<accession>A0ABN3TYM2</accession>